<organism evidence="6 7">
    <name type="scientific">candidate division MSBL1 archaeon SCGC-AAA261C02</name>
    <dbReference type="NCBI Taxonomy" id="1698272"/>
    <lineage>
        <taxon>Archaea</taxon>
        <taxon>Methanobacteriati</taxon>
        <taxon>Methanobacteriota</taxon>
        <taxon>candidate division MSBL1</taxon>
    </lineage>
</organism>
<dbReference type="NCBIfam" id="TIGR01080">
    <property type="entry name" value="rplX_A_E"/>
    <property type="match status" value="1"/>
</dbReference>
<name>A0A133UZL8_9EURY</name>
<sequence>MKVSKNRSVHKRNKSMAASLSAELREKHGCKSLPVRVGDKIRLERGDFKGMEGNVLEVDAKNNQIMVEGVEITKADESEVTQPVHPSNVVITSLEKDKERDNILARRSKGGKERTEQTPEEA</sequence>
<feature type="region of interest" description="Disordered" evidence="5">
    <location>
        <begin position="95"/>
        <end position="122"/>
    </location>
</feature>
<evidence type="ECO:0000256" key="2">
    <source>
        <dbReference type="ARBA" id="ARBA00022980"/>
    </source>
</evidence>
<dbReference type="GO" id="GO:0019843">
    <property type="term" value="F:rRNA binding"/>
    <property type="evidence" value="ECO:0007669"/>
    <property type="project" value="UniProtKB-UniRule"/>
</dbReference>
<reference evidence="6 7" key="1">
    <citation type="journal article" date="2016" name="Sci. Rep.">
        <title>Metabolic traits of an uncultured archaeal lineage -MSBL1- from brine pools of the Red Sea.</title>
        <authorList>
            <person name="Mwirichia R."/>
            <person name="Alam I."/>
            <person name="Rashid M."/>
            <person name="Vinu M."/>
            <person name="Ba-Alawi W."/>
            <person name="Anthony Kamau A."/>
            <person name="Kamanda Ngugi D."/>
            <person name="Goker M."/>
            <person name="Klenk H.P."/>
            <person name="Bajic V."/>
            <person name="Stingl U."/>
        </authorList>
    </citation>
    <scope>NUCLEOTIDE SEQUENCE [LARGE SCALE GENOMIC DNA]</scope>
    <source>
        <strain evidence="6">SCGC-AAA261C02</strain>
    </source>
</reference>
<comment type="function">
    <text evidence="4">Located at the polypeptide exit tunnel on the outside of the subunit.</text>
</comment>
<feature type="region of interest" description="Disordered" evidence="5">
    <location>
        <begin position="1"/>
        <end position="23"/>
    </location>
</feature>
<dbReference type="InterPro" id="IPR041988">
    <property type="entry name" value="Ribosomal_uL24_KOW"/>
</dbReference>
<dbReference type="AlphaFoldDB" id="A0A133UZL8"/>
<gene>
    <name evidence="4" type="primary">rpl24</name>
    <name evidence="6" type="ORF">AKJ42_02795</name>
</gene>
<dbReference type="PANTHER" id="PTHR11143">
    <property type="entry name" value="60S RIBOSOMAL PROTEIN L26 FAMILY MEMBER"/>
    <property type="match status" value="1"/>
</dbReference>
<feature type="compositionally biased region" description="Basic residues" evidence="5">
    <location>
        <begin position="1"/>
        <end position="14"/>
    </location>
</feature>
<keyword evidence="2 4" id="KW-0689">Ribosomal protein</keyword>
<evidence type="ECO:0000256" key="1">
    <source>
        <dbReference type="ARBA" id="ARBA00010618"/>
    </source>
</evidence>
<dbReference type="GO" id="GO:0015934">
    <property type="term" value="C:large ribosomal subunit"/>
    <property type="evidence" value="ECO:0007669"/>
    <property type="project" value="UniProtKB-UniRule"/>
</dbReference>
<comment type="function">
    <text evidence="4">One of two assembly initiator proteins, it binds directly to the 5'-end of the 23S rRNA, where it nucleates assembly of the 50S subunit.</text>
</comment>
<evidence type="ECO:0000256" key="4">
    <source>
        <dbReference type="HAMAP-Rule" id="MF_01326"/>
    </source>
</evidence>
<comment type="caution">
    <text evidence="6">The sequence shown here is derived from an EMBL/GenBank/DDBJ whole genome shotgun (WGS) entry which is preliminary data.</text>
</comment>
<comment type="subunit">
    <text evidence="4">Part of the 50S ribosomal subunit.</text>
</comment>
<comment type="similarity">
    <text evidence="1 4">Belongs to the universal ribosomal protein uL24 family.</text>
</comment>
<keyword evidence="3 4" id="KW-0687">Ribonucleoprotein</keyword>
<keyword evidence="4" id="KW-0699">rRNA-binding</keyword>
<dbReference type="InterPro" id="IPR014722">
    <property type="entry name" value="Rib_uL2_dom2"/>
</dbReference>
<proteinExistence type="inferred from homology"/>
<dbReference type="Pfam" id="PF16906">
    <property type="entry name" value="Ribosomal_L26"/>
    <property type="match status" value="1"/>
</dbReference>
<keyword evidence="4" id="KW-0694">RNA-binding</keyword>
<dbReference type="Gene3D" id="2.30.30.30">
    <property type="match status" value="1"/>
</dbReference>
<accession>A0A133UZL8</accession>
<dbReference type="GO" id="GO:0006412">
    <property type="term" value="P:translation"/>
    <property type="evidence" value="ECO:0007669"/>
    <property type="project" value="UniProtKB-UniRule"/>
</dbReference>
<dbReference type="InterPro" id="IPR008991">
    <property type="entry name" value="Translation_prot_SH3-like_sf"/>
</dbReference>
<dbReference type="CDD" id="cd06089">
    <property type="entry name" value="KOW_RPL26"/>
    <property type="match status" value="1"/>
</dbReference>
<evidence type="ECO:0000313" key="6">
    <source>
        <dbReference type="EMBL" id="KXA99631.1"/>
    </source>
</evidence>
<protein>
    <recommendedName>
        <fullName evidence="4">Large ribosomal subunit protein uL24</fullName>
    </recommendedName>
</protein>
<dbReference type="GO" id="GO:0003735">
    <property type="term" value="F:structural constituent of ribosome"/>
    <property type="evidence" value="ECO:0007669"/>
    <property type="project" value="UniProtKB-UniRule"/>
</dbReference>
<evidence type="ECO:0000256" key="3">
    <source>
        <dbReference type="ARBA" id="ARBA00023274"/>
    </source>
</evidence>
<evidence type="ECO:0000256" key="5">
    <source>
        <dbReference type="SAM" id="MobiDB-lite"/>
    </source>
</evidence>
<dbReference type="SUPFAM" id="SSF50104">
    <property type="entry name" value="Translation proteins SH3-like domain"/>
    <property type="match status" value="1"/>
</dbReference>
<keyword evidence="7" id="KW-1185">Reference proteome</keyword>
<dbReference type="EMBL" id="LHXW01000032">
    <property type="protein sequence ID" value="KXA99631.1"/>
    <property type="molecule type" value="Genomic_DNA"/>
</dbReference>
<dbReference type="InterPro" id="IPR005756">
    <property type="entry name" value="Ribosomal_uL24_euk/arc"/>
</dbReference>
<dbReference type="Proteomes" id="UP000070520">
    <property type="component" value="Unassembled WGS sequence"/>
</dbReference>
<dbReference type="HAMAP" id="MF_01326_A">
    <property type="entry name" value="Ribosomal_uL24_A"/>
    <property type="match status" value="1"/>
</dbReference>
<evidence type="ECO:0000313" key="7">
    <source>
        <dbReference type="Proteomes" id="UP000070520"/>
    </source>
</evidence>